<name>A0A8X6GGI5_TRICU</name>
<evidence type="ECO:0000313" key="2">
    <source>
        <dbReference type="Proteomes" id="UP000887116"/>
    </source>
</evidence>
<keyword evidence="2" id="KW-1185">Reference proteome</keyword>
<protein>
    <submittedName>
        <fullName evidence="1">Uncharacterized protein</fullName>
    </submittedName>
</protein>
<evidence type="ECO:0000313" key="1">
    <source>
        <dbReference type="EMBL" id="GFQ81988.1"/>
    </source>
</evidence>
<sequence>MKPINNSETGCQTSNFSPVKLIIPFRSRHIFSVHLHIKLSFNCSAIFLVLSNMCFGLSPIHYSFFTNPNHRELNALYVSIENVSADAKISCNFKLVPLDRKSPKIAAKFRPGLQLRETFIFKSRLHPSNLERRQN</sequence>
<dbReference type="EMBL" id="BMAO01002613">
    <property type="protein sequence ID" value="GFQ81988.1"/>
    <property type="molecule type" value="Genomic_DNA"/>
</dbReference>
<dbReference type="AlphaFoldDB" id="A0A8X6GGI5"/>
<comment type="caution">
    <text evidence="1">The sequence shown here is derived from an EMBL/GenBank/DDBJ whole genome shotgun (WGS) entry which is preliminary data.</text>
</comment>
<dbReference type="Proteomes" id="UP000887116">
    <property type="component" value="Unassembled WGS sequence"/>
</dbReference>
<proteinExistence type="predicted"/>
<organism evidence="1 2">
    <name type="scientific">Trichonephila clavata</name>
    <name type="common">Joro spider</name>
    <name type="synonym">Nephila clavata</name>
    <dbReference type="NCBI Taxonomy" id="2740835"/>
    <lineage>
        <taxon>Eukaryota</taxon>
        <taxon>Metazoa</taxon>
        <taxon>Ecdysozoa</taxon>
        <taxon>Arthropoda</taxon>
        <taxon>Chelicerata</taxon>
        <taxon>Arachnida</taxon>
        <taxon>Araneae</taxon>
        <taxon>Araneomorphae</taxon>
        <taxon>Entelegynae</taxon>
        <taxon>Araneoidea</taxon>
        <taxon>Nephilidae</taxon>
        <taxon>Trichonephila</taxon>
    </lineage>
</organism>
<gene>
    <name evidence="1" type="ORF">TNCT_621671</name>
</gene>
<reference evidence="1" key="1">
    <citation type="submission" date="2020-07" db="EMBL/GenBank/DDBJ databases">
        <title>Multicomponent nature underlies the extraordinary mechanical properties of spider dragline silk.</title>
        <authorList>
            <person name="Kono N."/>
            <person name="Nakamura H."/>
            <person name="Mori M."/>
            <person name="Yoshida Y."/>
            <person name="Ohtoshi R."/>
            <person name="Malay A.D."/>
            <person name="Moran D.A.P."/>
            <person name="Tomita M."/>
            <person name="Numata K."/>
            <person name="Arakawa K."/>
        </authorList>
    </citation>
    <scope>NUCLEOTIDE SEQUENCE</scope>
</reference>
<accession>A0A8X6GGI5</accession>